<keyword evidence="1" id="KW-1133">Transmembrane helix</keyword>
<organism evidence="2 3">
    <name type="scientific">Periweissella beninensis</name>
    <dbReference type="NCBI Taxonomy" id="504936"/>
    <lineage>
        <taxon>Bacteria</taxon>
        <taxon>Bacillati</taxon>
        <taxon>Bacillota</taxon>
        <taxon>Bacilli</taxon>
        <taxon>Lactobacillales</taxon>
        <taxon>Lactobacillaceae</taxon>
        <taxon>Periweissella</taxon>
    </lineage>
</organism>
<keyword evidence="1" id="KW-0812">Transmembrane</keyword>
<evidence type="ECO:0000313" key="2">
    <source>
        <dbReference type="EMBL" id="MCM2438005.1"/>
    </source>
</evidence>
<accession>A0ABT0VK30</accession>
<dbReference type="Pfam" id="PF11877">
    <property type="entry name" value="DUF3397"/>
    <property type="match status" value="1"/>
</dbReference>
<dbReference type="EMBL" id="JAGMVS010000074">
    <property type="protein sequence ID" value="MCM2438005.1"/>
    <property type="molecule type" value="Genomic_DNA"/>
</dbReference>
<keyword evidence="3" id="KW-1185">Reference proteome</keyword>
<keyword evidence="1" id="KW-0472">Membrane</keyword>
<protein>
    <submittedName>
        <fullName evidence="2">DUF3397 family protein</fullName>
    </submittedName>
</protein>
<gene>
    <name evidence="2" type="ORF">KAK10_08845</name>
</gene>
<reference evidence="2" key="1">
    <citation type="submission" date="2021-04" db="EMBL/GenBank/DDBJ databases">
        <title>Taxonomic assessment of Weissella genus.</title>
        <authorList>
            <person name="Fanelli F."/>
            <person name="Chieffi D."/>
            <person name="Dell'Aquila A."/>
            <person name="Gyu-Sung C."/>
            <person name="Franz C.M.A.P."/>
            <person name="Fusco V."/>
        </authorList>
    </citation>
    <scope>NUCLEOTIDE SEQUENCE</scope>
    <source>
        <strain evidence="2">LMG 25373</strain>
    </source>
</reference>
<feature type="transmembrane region" description="Helical" evidence="1">
    <location>
        <begin position="36"/>
        <end position="56"/>
    </location>
</feature>
<comment type="caution">
    <text evidence="2">The sequence shown here is derived from an EMBL/GenBank/DDBJ whole genome shotgun (WGS) entry which is preliminary data.</text>
</comment>
<dbReference type="Proteomes" id="UP001057481">
    <property type="component" value="Unassembled WGS sequence"/>
</dbReference>
<proteinExistence type="predicted"/>
<sequence>MATVISWPLMLGLTIVVFTILFFLQRTFYRRLPRNFQIVDVLPPILIWNIHIISVQTLDNSFAPYLIIIWLTLLIAYVIYRGYLMQNFKFWPVLIFYWRITDLVLPIVYIIFVVLAFLR</sequence>
<feature type="transmembrane region" description="Helical" evidence="1">
    <location>
        <begin position="96"/>
        <end position="118"/>
    </location>
</feature>
<feature type="transmembrane region" description="Helical" evidence="1">
    <location>
        <begin position="62"/>
        <end position="84"/>
    </location>
</feature>
<evidence type="ECO:0000256" key="1">
    <source>
        <dbReference type="SAM" id="Phobius"/>
    </source>
</evidence>
<name>A0ABT0VK30_9LACO</name>
<dbReference type="InterPro" id="IPR024515">
    <property type="entry name" value="DUF3397"/>
</dbReference>
<feature type="transmembrane region" description="Helical" evidence="1">
    <location>
        <begin position="6"/>
        <end position="24"/>
    </location>
</feature>
<evidence type="ECO:0000313" key="3">
    <source>
        <dbReference type="Proteomes" id="UP001057481"/>
    </source>
</evidence>
<dbReference type="RefSeq" id="WP_205143913.1">
    <property type="nucleotide sequence ID" value="NZ_JAFBDN010000014.1"/>
</dbReference>